<dbReference type="SUPFAM" id="SSF48208">
    <property type="entry name" value="Six-hairpin glycosidases"/>
    <property type="match status" value="1"/>
</dbReference>
<comment type="caution">
    <text evidence="5">The sequence shown here is derived from an EMBL/GenBank/DDBJ whole genome shotgun (WGS) entry which is preliminary data.</text>
</comment>
<evidence type="ECO:0000256" key="3">
    <source>
        <dbReference type="ARBA" id="ARBA00023295"/>
    </source>
</evidence>
<dbReference type="InterPro" id="IPR054491">
    <property type="entry name" value="MGH1-like_GH"/>
</dbReference>
<proteinExistence type="inferred from homology"/>
<evidence type="ECO:0000313" key="6">
    <source>
        <dbReference type="Proteomes" id="UP000655208"/>
    </source>
</evidence>
<name>A0A917STH8_9ACTN</name>
<feature type="domain" description="Mannosylglycerate hydrolase MGH1-like glycoside hydrolase" evidence="4">
    <location>
        <begin position="251"/>
        <end position="555"/>
    </location>
</feature>
<accession>A0A917STH8</accession>
<dbReference type="GO" id="GO:0009311">
    <property type="term" value="P:oligosaccharide metabolic process"/>
    <property type="evidence" value="ECO:0007669"/>
    <property type="project" value="InterPro"/>
</dbReference>
<reference evidence="5" key="1">
    <citation type="journal article" date="2014" name="Int. J. Syst. Evol. Microbiol.">
        <title>Complete genome sequence of Corynebacterium casei LMG S-19264T (=DSM 44701T), isolated from a smear-ripened cheese.</title>
        <authorList>
            <consortium name="US DOE Joint Genome Institute (JGI-PGF)"/>
            <person name="Walter F."/>
            <person name="Albersmeier A."/>
            <person name="Kalinowski J."/>
            <person name="Ruckert C."/>
        </authorList>
    </citation>
    <scope>NUCLEOTIDE SEQUENCE</scope>
    <source>
        <strain evidence="5">CGMCC 4.7308</strain>
    </source>
</reference>
<dbReference type="Gene3D" id="1.50.10.10">
    <property type="match status" value="1"/>
</dbReference>
<keyword evidence="2" id="KW-0378">Hydrolase</keyword>
<dbReference type="InterPro" id="IPR012341">
    <property type="entry name" value="6hp_glycosidase-like_sf"/>
</dbReference>
<dbReference type="InterPro" id="IPR004888">
    <property type="entry name" value="Glycoside_hydrolase_63"/>
</dbReference>
<dbReference type="Proteomes" id="UP000655208">
    <property type="component" value="Unassembled WGS sequence"/>
</dbReference>
<evidence type="ECO:0000259" key="4">
    <source>
        <dbReference type="Pfam" id="PF22422"/>
    </source>
</evidence>
<evidence type="ECO:0000256" key="1">
    <source>
        <dbReference type="ARBA" id="ARBA00010833"/>
    </source>
</evidence>
<dbReference type="RefSeq" id="WP_188940930.1">
    <property type="nucleotide sequence ID" value="NZ_BMNA01000003.1"/>
</dbReference>
<organism evidence="5 6">
    <name type="scientific">Nakamurella endophytica</name>
    <dbReference type="NCBI Taxonomy" id="1748367"/>
    <lineage>
        <taxon>Bacteria</taxon>
        <taxon>Bacillati</taxon>
        <taxon>Actinomycetota</taxon>
        <taxon>Actinomycetes</taxon>
        <taxon>Nakamurellales</taxon>
        <taxon>Nakamurellaceae</taxon>
        <taxon>Nakamurella</taxon>
    </lineage>
</organism>
<protein>
    <recommendedName>
        <fullName evidence="4">Mannosylglycerate hydrolase MGH1-like glycoside hydrolase domain-containing protein</fullName>
    </recommendedName>
</protein>
<dbReference type="PANTHER" id="PTHR10412">
    <property type="entry name" value="MANNOSYL-OLIGOSACCHARIDE GLUCOSIDASE"/>
    <property type="match status" value="1"/>
</dbReference>
<dbReference type="EMBL" id="BMNA01000003">
    <property type="protein sequence ID" value="GGL96238.1"/>
    <property type="molecule type" value="Genomic_DNA"/>
</dbReference>
<keyword evidence="3" id="KW-0326">Glycosidase</keyword>
<reference evidence="5" key="2">
    <citation type="submission" date="2020-09" db="EMBL/GenBank/DDBJ databases">
        <authorList>
            <person name="Sun Q."/>
            <person name="Zhou Y."/>
        </authorList>
    </citation>
    <scope>NUCLEOTIDE SEQUENCE</scope>
    <source>
        <strain evidence="5">CGMCC 4.7308</strain>
    </source>
</reference>
<dbReference type="InterPro" id="IPR008928">
    <property type="entry name" value="6-hairpin_glycosidase_sf"/>
</dbReference>
<dbReference type="AlphaFoldDB" id="A0A917STH8"/>
<comment type="similarity">
    <text evidence="1">Belongs to the glycosyl hydrolase 63 family.</text>
</comment>
<evidence type="ECO:0000256" key="2">
    <source>
        <dbReference type="ARBA" id="ARBA00022801"/>
    </source>
</evidence>
<gene>
    <name evidence="5" type="ORF">GCM10011594_14970</name>
</gene>
<dbReference type="GO" id="GO:0006487">
    <property type="term" value="P:protein N-linked glycosylation"/>
    <property type="evidence" value="ECO:0007669"/>
    <property type="project" value="TreeGrafter"/>
</dbReference>
<dbReference type="GO" id="GO:0004573">
    <property type="term" value="F:Glc3Man9GlcNAc2 oligosaccharide glucosidase activity"/>
    <property type="evidence" value="ECO:0007669"/>
    <property type="project" value="InterPro"/>
</dbReference>
<dbReference type="Pfam" id="PF22422">
    <property type="entry name" value="MGH1-like_GH"/>
    <property type="match status" value="1"/>
</dbReference>
<dbReference type="PANTHER" id="PTHR10412:SF11">
    <property type="entry name" value="MANNOSYL-OLIGOSACCHARIDE GLUCOSIDASE"/>
    <property type="match status" value="1"/>
</dbReference>
<sequence>MTDTVTYSILETPFSLSGSWLCLSPVVAEHRTERDVHLVSHRIGLHPVLALSPHLDGRRVDTEIVATPESLTWRADGVRIEAAFEAVDTIRIRGRGASLHLDAATSTLTPFSGSYSFVDPVDGSLVHTSYETGHRYRITTVAGRTHVSGDQALGSADRRAVVAPDGSGDWEIAIEEFATSREPYVPASSFDEVRHRIGGEFSRFLDDVAPWRSDRTPAAALAAYVVWSATVDSAGFLRRPAVLMSKHWMDKVWSWDHCFNALALAGARPELALGQFLTPFDHQEPGGALPDSVTHSEVLHNFVKPPVHGWALRDLRRRLPGDLTADTLHEVYRRLSRWTRFWLDRRRAPGHALAHYQHGNDSGWDNATVFDAARVVETADLAAFLVLQLEVLAGLAAELGLVADSEEWTGLADGMLQALVEQLWDGDRFAAKDATTGALSHADSLLNLLPLVLGERLPAHIAGRLVARLPAHLTDWGLATEPVGSARYLPDGYWRGPVWAPSTVLLEDGLRRAGYAELADEVADRFLRLCERSGFAENFDAVSGAGLRDRAYTWTASAYLLLAGDREVRARAAASRG</sequence>
<keyword evidence="6" id="KW-1185">Reference proteome</keyword>
<evidence type="ECO:0000313" key="5">
    <source>
        <dbReference type="EMBL" id="GGL96238.1"/>
    </source>
</evidence>